<dbReference type="InterPro" id="IPR036514">
    <property type="entry name" value="SGNH_hydro_sf"/>
</dbReference>
<dbReference type="OrthoDB" id="9148933at2"/>
<dbReference type="KEGG" id="pbh:AAW51_0926"/>
<dbReference type="PROSITE" id="PS51257">
    <property type="entry name" value="PROKAR_LIPOPROTEIN"/>
    <property type="match status" value="1"/>
</dbReference>
<evidence type="ECO:0000313" key="3">
    <source>
        <dbReference type="Proteomes" id="UP000035352"/>
    </source>
</evidence>
<evidence type="ECO:0000313" key="2">
    <source>
        <dbReference type="EMBL" id="AKJ27617.1"/>
    </source>
</evidence>
<dbReference type="RefSeq" id="WP_047193655.1">
    <property type="nucleotide sequence ID" value="NZ_CP011371.1"/>
</dbReference>
<protein>
    <submittedName>
        <fullName evidence="2">Phospholipase/lecithinase/hemolysin</fullName>
    </submittedName>
</protein>
<evidence type="ECO:0000256" key="1">
    <source>
        <dbReference type="SAM" id="SignalP"/>
    </source>
</evidence>
<feature type="chain" id="PRO_5002551598" evidence="1">
    <location>
        <begin position="22"/>
        <end position="320"/>
    </location>
</feature>
<keyword evidence="3" id="KW-1185">Reference proteome</keyword>
<keyword evidence="1" id="KW-0732">Signal</keyword>
<organism evidence="2 3">
    <name type="scientific">Caldimonas brevitalea</name>
    <dbReference type="NCBI Taxonomy" id="413882"/>
    <lineage>
        <taxon>Bacteria</taxon>
        <taxon>Pseudomonadati</taxon>
        <taxon>Pseudomonadota</taxon>
        <taxon>Betaproteobacteria</taxon>
        <taxon>Burkholderiales</taxon>
        <taxon>Sphaerotilaceae</taxon>
        <taxon>Caldimonas</taxon>
    </lineage>
</organism>
<dbReference type="EMBL" id="CP011371">
    <property type="protein sequence ID" value="AKJ27617.1"/>
    <property type="molecule type" value="Genomic_DNA"/>
</dbReference>
<feature type="signal peptide" evidence="1">
    <location>
        <begin position="1"/>
        <end position="21"/>
    </location>
</feature>
<dbReference type="STRING" id="413882.AAW51_0926"/>
<proteinExistence type="predicted"/>
<dbReference type="Gene3D" id="3.40.50.1110">
    <property type="entry name" value="SGNH hydrolase"/>
    <property type="match status" value="1"/>
</dbReference>
<name>A0A0G3BE83_9BURK</name>
<dbReference type="SUPFAM" id="SSF52266">
    <property type="entry name" value="SGNH hydrolase"/>
    <property type="match status" value="1"/>
</dbReference>
<sequence>MSLRSSSWPSRLKLAAITCVAAVLTACGGDVYQPFEPQRILSIGDEYSYIDATTGAKYTINALRTDAAGASVPNCDGYWLWTQYVAFEYGFRFAECPEAGAAPDTRARALAKEGSKVADVATQLDAAGGVQANDMILVQVGANDVWELYNQYGTTAATLDAVKAQANSRGKALAAQLLAWTEKGARIIVMDVTDQSDTPEARSATGADVFNGLEQLSTAFNEGLRAGLSGDQRKIALILANNRVKEAVDDERYNFDNRTDAACVDGLASPKLCNTGTLKPDVDPNVDNANYIFSSGRYLTPVMHRLLGDLARSQADRQPF</sequence>
<reference evidence="2 3" key="1">
    <citation type="submission" date="2015-05" db="EMBL/GenBank/DDBJ databases">
        <authorList>
            <person name="Tang B."/>
            <person name="Yu Y."/>
        </authorList>
    </citation>
    <scope>NUCLEOTIDE SEQUENCE [LARGE SCALE GENOMIC DNA]</scope>
    <source>
        <strain evidence="2 3">DSM 7029</strain>
    </source>
</reference>
<accession>A0A0G3BE83</accession>
<dbReference type="AlphaFoldDB" id="A0A0G3BE83"/>
<dbReference type="GO" id="GO:0016788">
    <property type="term" value="F:hydrolase activity, acting on ester bonds"/>
    <property type="evidence" value="ECO:0007669"/>
    <property type="project" value="UniProtKB-ARBA"/>
</dbReference>
<gene>
    <name evidence="2" type="ORF">AAW51_0926</name>
</gene>
<dbReference type="Proteomes" id="UP000035352">
    <property type="component" value="Chromosome"/>
</dbReference>